<dbReference type="eggNOG" id="COG0631">
    <property type="taxonomic scope" value="Bacteria"/>
</dbReference>
<dbReference type="OrthoDB" id="9801841at2"/>
<dbReference type="Pfam" id="PF13672">
    <property type="entry name" value="PP2C_2"/>
    <property type="match status" value="1"/>
</dbReference>
<dbReference type="KEGG" id="bco:Bcell_3569"/>
<evidence type="ECO:0000313" key="2">
    <source>
        <dbReference type="EMBL" id="ADU31810.1"/>
    </source>
</evidence>
<dbReference type="InterPro" id="IPR001932">
    <property type="entry name" value="PPM-type_phosphatase-like_dom"/>
</dbReference>
<dbReference type="SMART" id="SM00331">
    <property type="entry name" value="PP2C_SIG"/>
    <property type="match status" value="1"/>
</dbReference>
<feature type="domain" description="PPM-type phosphatase" evidence="1">
    <location>
        <begin position="4"/>
        <end position="255"/>
    </location>
</feature>
<dbReference type="AlphaFoldDB" id="E6TRI0"/>
<sequence length="255" mass="28523">MPFLTAYHTDKGIVKNTNQDALLIKTANSSKGKVGLFVVCDGMGGLSHGELASGTVIKGMNQWFDEKLPSIILSDDFSEAYINETLQSLLQQLNEKIMGYGEDNHIRLGTTVTALLMIDDQFYTVQVGDSRLYVIDGELKLLTKDQTLIAKEIERGNITVEQAKNDPRKNVLLQCVGATKGLEVVIDKGQIEKGEMYILCSDGFHHRLSDEELFSELNPEQFTDEEQMKDRALSLVHLVKERQETDNISILLVKT</sequence>
<dbReference type="STRING" id="649639.Bcell_3569"/>
<proteinExistence type="predicted"/>
<protein>
    <submittedName>
        <fullName evidence="2">Protein serine/threonine phosphatase</fullName>
    </submittedName>
</protein>
<evidence type="ECO:0000313" key="3">
    <source>
        <dbReference type="Proteomes" id="UP000001401"/>
    </source>
</evidence>
<dbReference type="PROSITE" id="PS51746">
    <property type="entry name" value="PPM_2"/>
    <property type="match status" value="1"/>
</dbReference>
<dbReference type="CDD" id="cd00143">
    <property type="entry name" value="PP2Cc"/>
    <property type="match status" value="1"/>
</dbReference>
<organism evidence="2 3">
    <name type="scientific">Evansella cellulosilytica (strain ATCC 21833 / DSM 2522 / FERM P-1141 / JCM 9156 / N-4)</name>
    <name type="common">Bacillus cellulosilyticus</name>
    <dbReference type="NCBI Taxonomy" id="649639"/>
    <lineage>
        <taxon>Bacteria</taxon>
        <taxon>Bacillati</taxon>
        <taxon>Bacillota</taxon>
        <taxon>Bacilli</taxon>
        <taxon>Bacillales</taxon>
        <taxon>Bacillaceae</taxon>
        <taxon>Evansella</taxon>
    </lineage>
</organism>
<keyword evidence="3" id="KW-1185">Reference proteome</keyword>
<dbReference type="InterPro" id="IPR036457">
    <property type="entry name" value="PPM-type-like_dom_sf"/>
</dbReference>
<dbReference type="Gene3D" id="3.60.40.10">
    <property type="entry name" value="PPM-type phosphatase domain"/>
    <property type="match status" value="1"/>
</dbReference>
<evidence type="ECO:0000259" key="1">
    <source>
        <dbReference type="PROSITE" id="PS51746"/>
    </source>
</evidence>
<accession>E6TRI0</accession>
<dbReference type="Proteomes" id="UP000001401">
    <property type="component" value="Chromosome"/>
</dbReference>
<dbReference type="EMBL" id="CP002394">
    <property type="protein sequence ID" value="ADU31810.1"/>
    <property type="molecule type" value="Genomic_DNA"/>
</dbReference>
<name>E6TRI0_EVAC2</name>
<dbReference type="HOGENOM" id="CLU_034545_4_1_9"/>
<gene>
    <name evidence="2" type="ordered locus">Bcell_3569</name>
</gene>
<dbReference type="SMART" id="SM00332">
    <property type="entry name" value="PP2Cc"/>
    <property type="match status" value="1"/>
</dbReference>
<reference evidence="2 3" key="1">
    <citation type="submission" date="2010-12" db="EMBL/GenBank/DDBJ databases">
        <title>Complete sequence of Bacillus cellulosilyticus DSM 2522.</title>
        <authorList>
            <consortium name="US DOE Joint Genome Institute"/>
            <person name="Lucas S."/>
            <person name="Copeland A."/>
            <person name="Lapidus A."/>
            <person name="Cheng J.-F."/>
            <person name="Bruce D."/>
            <person name="Goodwin L."/>
            <person name="Pitluck S."/>
            <person name="Chertkov O."/>
            <person name="Detter J.C."/>
            <person name="Han C."/>
            <person name="Tapia R."/>
            <person name="Land M."/>
            <person name="Hauser L."/>
            <person name="Jeffries C."/>
            <person name="Kyrpides N."/>
            <person name="Ivanova N."/>
            <person name="Mikhailova N."/>
            <person name="Brumm P."/>
            <person name="Mead D."/>
            <person name="Woyke T."/>
        </authorList>
    </citation>
    <scope>NUCLEOTIDE SEQUENCE [LARGE SCALE GENOMIC DNA]</scope>
    <source>
        <strain evidence="3">ATCC 21833 / DSM 2522 / FERM P-1141 / JCM 9156 / N-4</strain>
    </source>
</reference>
<dbReference type="SUPFAM" id="SSF81606">
    <property type="entry name" value="PP2C-like"/>
    <property type="match status" value="1"/>
</dbReference>